<keyword evidence="4" id="KW-1185">Reference proteome</keyword>
<dbReference type="Pfam" id="PF03067">
    <property type="entry name" value="LPMO_10"/>
    <property type="match status" value="1"/>
</dbReference>
<proteinExistence type="predicted"/>
<sequence length="289" mass="31493">MASLTYAVFAFNFIQVLDPAAAHGRLYEPPSRASMWRLGYKTPPNYDDNQLFCGGFQVQYAGNGGKCGVCGDPWNLNPRPHEAGGSFATGTIVRKYAVSGSITVVVELTANHKGYFEFRLCPSDDPKAVKLQDCLNKYPLTSNTTGATRFHVPHGDYLTTQILRYDLQLPNGVKCRACMLQWKYNAGNSWGVDPDGTACVGCGDQEQFYGCSDIAIGYDDVVLGVSSMSFDYSVASTPSPVGPKVNSSENKDNMYTYCLHGTASSFYLGYLILISMGVFVEISAISNLM</sequence>
<evidence type="ECO:0000259" key="2">
    <source>
        <dbReference type="Pfam" id="PF03067"/>
    </source>
</evidence>
<protein>
    <recommendedName>
        <fullName evidence="2">Chitin-binding type-4 domain-containing protein</fullName>
    </recommendedName>
</protein>
<keyword evidence="1" id="KW-0472">Membrane</keyword>
<organism evidence="3 4">
    <name type="scientific">Lymnaea stagnalis</name>
    <name type="common">Great pond snail</name>
    <name type="synonym">Helix stagnalis</name>
    <dbReference type="NCBI Taxonomy" id="6523"/>
    <lineage>
        <taxon>Eukaryota</taxon>
        <taxon>Metazoa</taxon>
        <taxon>Spiralia</taxon>
        <taxon>Lophotrochozoa</taxon>
        <taxon>Mollusca</taxon>
        <taxon>Gastropoda</taxon>
        <taxon>Heterobranchia</taxon>
        <taxon>Euthyneura</taxon>
        <taxon>Panpulmonata</taxon>
        <taxon>Hygrophila</taxon>
        <taxon>Lymnaeoidea</taxon>
        <taxon>Lymnaeidae</taxon>
        <taxon>Lymnaea</taxon>
    </lineage>
</organism>
<keyword evidence="1" id="KW-1133">Transmembrane helix</keyword>
<dbReference type="Proteomes" id="UP001497497">
    <property type="component" value="Unassembled WGS sequence"/>
</dbReference>
<dbReference type="AlphaFoldDB" id="A0AAV2HI15"/>
<dbReference type="EMBL" id="CAXITT010000147">
    <property type="protein sequence ID" value="CAL1533613.1"/>
    <property type="molecule type" value="Genomic_DNA"/>
</dbReference>
<evidence type="ECO:0000313" key="3">
    <source>
        <dbReference type="EMBL" id="CAL1533613.1"/>
    </source>
</evidence>
<dbReference type="PANTHER" id="PTHR21113">
    <property type="entry name" value="AGAP001705-PA"/>
    <property type="match status" value="1"/>
</dbReference>
<accession>A0AAV2HI15</accession>
<dbReference type="PANTHER" id="PTHR21113:SF4">
    <property type="entry name" value="CHITIN-BINDING TYPE-4 DOMAIN-CONTAINING PROTEIN"/>
    <property type="match status" value="1"/>
</dbReference>
<gene>
    <name evidence="3" type="ORF">GSLYS_00007573001</name>
</gene>
<keyword evidence="1" id="KW-0812">Transmembrane</keyword>
<reference evidence="3 4" key="1">
    <citation type="submission" date="2024-04" db="EMBL/GenBank/DDBJ databases">
        <authorList>
            <consortium name="Genoscope - CEA"/>
            <person name="William W."/>
        </authorList>
    </citation>
    <scope>NUCLEOTIDE SEQUENCE [LARGE SCALE GENOMIC DNA]</scope>
</reference>
<comment type="caution">
    <text evidence="3">The sequence shown here is derived from an EMBL/GenBank/DDBJ whole genome shotgun (WGS) entry which is preliminary data.</text>
</comment>
<feature type="transmembrane region" description="Helical" evidence="1">
    <location>
        <begin position="267"/>
        <end position="288"/>
    </location>
</feature>
<dbReference type="InterPro" id="IPR004302">
    <property type="entry name" value="Cellulose/chitin-bd_N"/>
</dbReference>
<name>A0AAV2HI15_LYMST</name>
<feature type="domain" description="Chitin-binding type-4" evidence="2">
    <location>
        <begin position="23"/>
        <end position="214"/>
    </location>
</feature>
<evidence type="ECO:0000313" key="4">
    <source>
        <dbReference type="Proteomes" id="UP001497497"/>
    </source>
</evidence>
<evidence type="ECO:0000256" key="1">
    <source>
        <dbReference type="SAM" id="Phobius"/>
    </source>
</evidence>